<evidence type="ECO:0000256" key="1">
    <source>
        <dbReference type="SAM" id="Coils"/>
    </source>
</evidence>
<protein>
    <submittedName>
        <fullName evidence="3 4">Snf7-domain-containing protein</fullName>
    </submittedName>
</protein>
<dbReference type="PANTHER" id="PTHR10476">
    <property type="entry name" value="CHARGED MULTIVESICULAR BODY PROTEIN"/>
    <property type="match status" value="1"/>
</dbReference>
<dbReference type="AlphaFoldDB" id="A0A075AQ81"/>
<proteinExistence type="predicted"/>
<dbReference type="HOGENOM" id="CLU_069208_0_1_1"/>
<reference evidence="6" key="2">
    <citation type="journal article" date="2018" name="Nat. Microbiol.">
        <title>Leveraging single-cell genomics to expand the fungal tree of life.</title>
        <authorList>
            <person name="Ahrendt S.R."/>
            <person name="Quandt C.A."/>
            <person name="Ciobanu D."/>
            <person name="Clum A."/>
            <person name="Salamov A."/>
            <person name="Andreopoulos B."/>
            <person name="Cheng J.F."/>
            <person name="Woyke T."/>
            <person name="Pelin A."/>
            <person name="Henrissat B."/>
            <person name="Reynolds N.K."/>
            <person name="Benny G.L."/>
            <person name="Smith M.E."/>
            <person name="James T.Y."/>
            <person name="Grigoriev I.V."/>
        </authorList>
    </citation>
    <scope>NUCLEOTIDE SEQUENCE [LARGE SCALE GENOMIC DNA]</scope>
    <source>
        <strain evidence="6">CSF55</strain>
    </source>
</reference>
<evidence type="ECO:0000313" key="6">
    <source>
        <dbReference type="Proteomes" id="UP000281549"/>
    </source>
</evidence>
<dbReference type="EMBL" id="ML004995">
    <property type="protein sequence ID" value="RKP21039.1"/>
    <property type="molecule type" value="Genomic_DNA"/>
</dbReference>
<feature type="region of interest" description="Disordered" evidence="2">
    <location>
        <begin position="175"/>
        <end position="199"/>
    </location>
</feature>
<evidence type="ECO:0000313" key="5">
    <source>
        <dbReference type="Proteomes" id="UP000030755"/>
    </source>
</evidence>
<dbReference type="Proteomes" id="UP000030755">
    <property type="component" value="Unassembled WGS sequence"/>
</dbReference>
<name>A0A075AQ81_ROZAC</name>
<reference evidence="3 5" key="1">
    <citation type="journal article" date="2013" name="Curr. Biol.">
        <title>Shared signatures of parasitism and phylogenomics unite Cryptomycota and microsporidia.</title>
        <authorList>
            <person name="James T.Y."/>
            <person name="Pelin A."/>
            <person name="Bonen L."/>
            <person name="Ahrendt S."/>
            <person name="Sain D."/>
            <person name="Corradi N."/>
            <person name="Stajich J.E."/>
        </authorList>
    </citation>
    <scope>NUCLEOTIDE SEQUENCE [LARGE SCALE GENOMIC DNA]</scope>
    <source>
        <strain evidence="3 5">CSF55</strain>
        <strain evidence="3 5">CSF55</strain>
    </source>
</reference>
<dbReference type="OrthoDB" id="2329734at2759"/>
<dbReference type="STRING" id="988480.A0A075AQ81"/>
<accession>A0A075AQ81</accession>
<gene>
    <name evidence="3" type="ORF">O9G_002146</name>
    <name evidence="4" type="ORF">ROZALSC1DRAFT_27515</name>
</gene>
<dbReference type="Proteomes" id="UP000281549">
    <property type="component" value="Unassembled WGS sequence"/>
</dbReference>
<evidence type="ECO:0000313" key="4">
    <source>
        <dbReference type="EMBL" id="RKP21039.1"/>
    </source>
</evidence>
<reference evidence="4" key="3">
    <citation type="submission" date="2018-08" db="EMBL/GenBank/DDBJ databases">
        <title>Leveraging single-cell genomics to expand the Fungal Tree of Life.</title>
        <authorList>
            <consortium name="DOE Joint Genome Institute"/>
            <person name="Ahrendt S.R."/>
            <person name="Quandt C.A."/>
            <person name="Ciobanu D."/>
            <person name="Clum A."/>
            <person name="Salamov A."/>
            <person name="Andreopoulos B."/>
            <person name="Cheng J.-F."/>
            <person name="Woyke T."/>
            <person name="Pelin A."/>
            <person name="Henrissat B."/>
            <person name="Reynolds N."/>
            <person name="Benny G.L."/>
            <person name="Smith M.E."/>
            <person name="James T.Y."/>
            <person name="Grigoriev I.V."/>
        </authorList>
    </citation>
    <scope>NUCLEOTIDE SEQUENCE</scope>
    <source>
        <strain evidence="4">CSF55</strain>
    </source>
</reference>
<dbReference type="EMBL" id="KE561161">
    <property type="protein sequence ID" value="EPZ32305.1"/>
    <property type="molecule type" value="Genomic_DNA"/>
</dbReference>
<dbReference type="Pfam" id="PF03357">
    <property type="entry name" value="Snf7"/>
    <property type="match status" value="1"/>
</dbReference>
<dbReference type="OMA" id="EMMKIGI"/>
<dbReference type="Gene3D" id="6.10.140.1230">
    <property type="match status" value="1"/>
</dbReference>
<evidence type="ECO:0000313" key="3">
    <source>
        <dbReference type="EMBL" id="EPZ32305.1"/>
    </source>
</evidence>
<sequence length="199" mass="22951">MMKTLFGSGPTLEEQVIQVKKWKQQLKTEERKLDRQIRNIESQEAKVKREIKTAAKQAGGQVVCRTLAKELVRSKRTRERLHTNKAQLSSLSMQLQQQVFAGVIQKSTVIMKLANNLIRLPEMQKTMMDMSKEMMKAEMMEETLGMDDEEIEEEAEEEVDKVLNELTQGIVAPATKLKSSDQQLVDEENMQQRLQDLRS</sequence>
<keyword evidence="5" id="KW-1185">Reference proteome</keyword>
<organism evidence="3 5">
    <name type="scientific">Rozella allomycis (strain CSF55)</name>
    <dbReference type="NCBI Taxonomy" id="988480"/>
    <lineage>
        <taxon>Eukaryota</taxon>
        <taxon>Fungi</taxon>
        <taxon>Fungi incertae sedis</taxon>
        <taxon>Cryptomycota</taxon>
        <taxon>Cryptomycota incertae sedis</taxon>
        <taxon>Rozella</taxon>
    </lineage>
</organism>
<dbReference type="GO" id="GO:0007034">
    <property type="term" value="P:vacuolar transport"/>
    <property type="evidence" value="ECO:0007669"/>
    <property type="project" value="InterPro"/>
</dbReference>
<dbReference type="InterPro" id="IPR005024">
    <property type="entry name" value="Snf7_fam"/>
</dbReference>
<keyword evidence="1" id="KW-0175">Coiled coil</keyword>
<evidence type="ECO:0000256" key="2">
    <source>
        <dbReference type="SAM" id="MobiDB-lite"/>
    </source>
</evidence>
<feature type="coiled-coil region" evidence="1">
    <location>
        <begin position="12"/>
        <end position="57"/>
    </location>
</feature>